<dbReference type="EMBL" id="BSYA01000141">
    <property type="protein sequence ID" value="GMG34466.1"/>
    <property type="molecule type" value="Genomic_DNA"/>
</dbReference>
<accession>A0AAN5C1Y3</accession>
<evidence type="ECO:0000313" key="1">
    <source>
        <dbReference type="EMBL" id="GMG34466.1"/>
    </source>
</evidence>
<protein>
    <submittedName>
        <fullName evidence="1">Unnamed protein product</fullName>
    </submittedName>
</protein>
<gene>
    <name evidence="1" type="ORF">Aory04_000981900</name>
</gene>
<name>A0AAN5C1Y3_ASPOZ</name>
<proteinExistence type="predicted"/>
<sequence length="90" mass="10249">MVAVSKFSTLEERFSRLKQSTEVDFKAPVKRRTHSVSKVDGVLYVHIAWDRIQVRQSPSDTVPMDCQVDTPIKAHGQQAKPGAREVKERE</sequence>
<comment type="caution">
    <text evidence="1">The sequence shown here is derived from an EMBL/GenBank/DDBJ whole genome shotgun (WGS) entry which is preliminary data.</text>
</comment>
<dbReference type="Proteomes" id="UP001165205">
    <property type="component" value="Unassembled WGS sequence"/>
</dbReference>
<dbReference type="AlphaFoldDB" id="A0AAN5C1Y3"/>
<reference evidence="1" key="1">
    <citation type="submission" date="2023-04" db="EMBL/GenBank/DDBJ databases">
        <title>Aspergillus oryzae NBRC 4228.</title>
        <authorList>
            <person name="Ichikawa N."/>
            <person name="Sato H."/>
            <person name="Tonouchi N."/>
        </authorList>
    </citation>
    <scope>NUCLEOTIDE SEQUENCE</scope>
    <source>
        <strain evidence="1">NBRC 4228</strain>
    </source>
</reference>
<organism evidence="1 2">
    <name type="scientific">Aspergillus oryzae</name>
    <name type="common">Yellow koji mold</name>
    <dbReference type="NCBI Taxonomy" id="5062"/>
    <lineage>
        <taxon>Eukaryota</taxon>
        <taxon>Fungi</taxon>
        <taxon>Dikarya</taxon>
        <taxon>Ascomycota</taxon>
        <taxon>Pezizomycotina</taxon>
        <taxon>Eurotiomycetes</taxon>
        <taxon>Eurotiomycetidae</taxon>
        <taxon>Eurotiales</taxon>
        <taxon>Aspergillaceae</taxon>
        <taxon>Aspergillus</taxon>
        <taxon>Aspergillus subgen. Circumdati</taxon>
    </lineage>
</organism>
<evidence type="ECO:0000313" key="2">
    <source>
        <dbReference type="Proteomes" id="UP001165205"/>
    </source>
</evidence>